<comment type="catalytic activity">
    <reaction evidence="7">
        <text>ATP + H2O = ADP + phosphate + H(+)</text>
        <dbReference type="Rhea" id="RHEA:13065"/>
        <dbReference type="ChEBI" id="CHEBI:15377"/>
        <dbReference type="ChEBI" id="CHEBI:15378"/>
        <dbReference type="ChEBI" id="CHEBI:30616"/>
        <dbReference type="ChEBI" id="CHEBI:43474"/>
        <dbReference type="ChEBI" id="CHEBI:456216"/>
        <dbReference type="EC" id="3.6.4.13"/>
    </reaction>
</comment>
<dbReference type="SMART" id="SM00487">
    <property type="entry name" value="DEXDc"/>
    <property type="match status" value="1"/>
</dbReference>
<dbReference type="EMBL" id="CAJMWQ010000973">
    <property type="protein sequence ID" value="CAE6415612.1"/>
    <property type="molecule type" value="Genomic_DNA"/>
</dbReference>
<comment type="domain">
    <text evidence="7">The Q motif is unique to and characteristic of the DEAD box family of RNA helicases and controls ATP binding and hydrolysis.</text>
</comment>
<evidence type="ECO:0000259" key="10">
    <source>
        <dbReference type="PROSITE" id="PS51194"/>
    </source>
</evidence>
<dbReference type="Pfam" id="PF00271">
    <property type="entry name" value="Helicase_C"/>
    <property type="match status" value="1"/>
</dbReference>
<evidence type="ECO:0000256" key="5">
    <source>
        <dbReference type="ARBA" id="ARBA00022884"/>
    </source>
</evidence>
<feature type="compositionally biased region" description="Basic and acidic residues" evidence="8">
    <location>
        <begin position="89"/>
        <end position="102"/>
    </location>
</feature>
<evidence type="ECO:0000256" key="1">
    <source>
        <dbReference type="ARBA" id="ARBA00022741"/>
    </source>
</evidence>
<dbReference type="InterPro" id="IPR027417">
    <property type="entry name" value="P-loop_NTPase"/>
</dbReference>
<dbReference type="PROSITE" id="PS51192">
    <property type="entry name" value="HELICASE_ATP_BIND_1"/>
    <property type="match status" value="1"/>
</dbReference>
<feature type="domain" description="Helicase C-terminal" evidence="10">
    <location>
        <begin position="449"/>
        <end position="610"/>
    </location>
</feature>
<organism evidence="11 12">
    <name type="scientific">Rhizoctonia solani</name>
    <dbReference type="NCBI Taxonomy" id="456999"/>
    <lineage>
        <taxon>Eukaryota</taxon>
        <taxon>Fungi</taxon>
        <taxon>Dikarya</taxon>
        <taxon>Basidiomycota</taxon>
        <taxon>Agaricomycotina</taxon>
        <taxon>Agaricomycetes</taxon>
        <taxon>Cantharellales</taxon>
        <taxon>Ceratobasidiaceae</taxon>
        <taxon>Rhizoctonia</taxon>
    </lineage>
</organism>
<keyword evidence="2 6" id="KW-0378">Hydrolase</keyword>
<dbReference type="InterPro" id="IPR001650">
    <property type="entry name" value="Helicase_C-like"/>
</dbReference>
<evidence type="ECO:0000313" key="11">
    <source>
        <dbReference type="EMBL" id="CAE6415612.1"/>
    </source>
</evidence>
<reference evidence="11" key="1">
    <citation type="submission" date="2021-01" db="EMBL/GenBank/DDBJ databases">
        <authorList>
            <person name="Kaushik A."/>
        </authorList>
    </citation>
    <scope>NUCLEOTIDE SEQUENCE</scope>
    <source>
        <strain evidence="11">AG1-1B</strain>
    </source>
</reference>
<dbReference type="SUPFAM" id="SSF52540">
    <property type="entry name" value="P-loop containing nucleoside triphosphate hydrolases"/>
    <property type="match status" value="1"/>
</dbReference>
<comment type="function">
    <text evidence="7">RNA helicase.</text>
</comment>
<dbReference type="InterPro" id="IPR000629">
    <property type="entry name" value="RNA-helicase_DEAD-box_CS"/>
</dbReference>
<dbReference type="GO" id="GO:0003724">
    <property type="term" value="F:RNA helicase activity"/>
    <property type="evidence" value="ECO:0007669"/>
    <property type="project" value="UniProtKB-EC"/>
</dbReference>
<dbReference type="GO" id="GO:0016787">
    <property type="term" value="F:hydrolase activity"/>
    <property type="evidence" value="ECO:0007669"/>
    <property type="project" value="UniProtKB-KW"/>
</dbReference>
<evidence type="ECO:0000256" key="4">
    <source>
        <dbReference type="ARBA" id="ARBA00022840"/>
    </source>
</evidence>
<dbReference type="SMART" id="SM00490">
    <property type="entry name" value="HELICc"/>
    <property type="match status" value="1"/>
</dbReference>
<dbReference type="EC" id="3.6.4.13" evidence="7"/>
<evidence type="ECO:0000256" key="8">
    <source>
        <dbReference type="SAM" id="MobiDB-lite"/>
    </source>
</evidence>
<evidence type="ECO:0000256" key="2">
    <source>
        <dbReference type="ARBA" id="ARBA00022801"/>
    </source>
</evidence>
<comment type="similarity">
    <text evidence="6">Belongs to the DEAD box helicase family.</text>
</comment>
<dbReference type="InterPro" id="IPR011545">
    <property type="entry name" value="DEAD/DEAH_box_helicase_dom"/>
</dbReference>
<keyword evidence="5 7" id="KW-0694">RNA-binding</keyword>
<evidence type="ECO:0000256" key="3">
    <source>
        <dbReference type="ARBA" id="ARBA00022806"/>
    </source>
</evidence>
<evidence type="ECO:0000259" key="9">
    <source>
        <dbReference type="PROSITE" id="PS51192"/>
    </source>
</evidence>
<feature type="compositionally biased region" description="Basic residues" evidence="8">
    <location>
        <begin position="10"/>
        <end position="29"/>
    </location>
</feature>
<dbReference type="Pfam" id="PF00270">
    <property type="entry name" value="DEAD"/>
    <property type="match status" value="1"/>
</dbReference>
<protein>
    <recommendedName>
        <fullName evidence="7">ATP-dependent RNA helicase</fullName>
        <ecNumber evidence="7">3.6.4.13</ecNumber>
    </recommendedName>
</protein>
<dbReference type="CDD" id="cd18787">
    <property type="entry name" value="SF2_C_DEAD"/>
    <property type="match status" value="1"/>
</dbReference>
<dbReference type="InterPro" id="IPR014001">
    <property type="entry name" value="Helicase_ATP-bd"/>
</dbReference>
<feature type="region of interest" description="Disordered" evidence="8">
    <location>
        <begin position="1"/>
        <end position="122"/>
    </location>
</feature>
<dbReference type="PANTHER" id="PTHR24031">
    <property type="entry name" value="RNA HELICASE"/>
    <property type="match status" value="1"/>
</dbReference>
<dbReference type="Proteomes" id="UP000663826">
    <property type="component" value="Unassembled WGS sequence"/>
</dbReference>
<gene>
    <name evidence="11" type="ORF">RDB_LOCUS43217</name>
</gene>
<dbReference type="Gene3D" id="3.40.50.300">
    <property type="entry name" value="P-loop containing nucleotide triphosphate hydrolases"/>
    <property type="match status" value="2"/>
</dbReference>
<evidence type="ECO:0000313" key="12">
    <source>
        <dbReference type="Proteomes" id="UP000663826"/>
    </source>
</evidence>
<evidence type="ECO:0000256" key="6">
    <source>
        <dbReference type="RuleBase" id="RU000492"/>
    </source>
</evidence>
<dbReference type="AlphaFoldDB" id="A0A8H2X1N4"/>
<keyword evidence="3 6" id="KW-0347">Helicase</keyword>
<dbReference type="GO" id="GO:0005524">
    <property type="term" value="F:ATP binding"/>
    <property type="evidence" value="ECO:0007669"/>
    <property type="project" value="UniProtKB-UniRule"/>
</dbReference>
<feature type="domain" description="Helicase ATP-binding" evidence="9">
    <location>
        <begin position="212"/>
        <end position="415"/>
    </location>
</feature>
<dbReference type="PROSITE" id="PS00039">
    <property type="entry name" value="DEAD_ATP_HELICASE"/>
    <property type="match status" value="1"/>
</dbReference>
<evidence type="ECO:0000256" key="7">
    <source>
        <dbReference type="RuleBase" id="RU365068"/>
    </source>
</evidence>
<sequence length="635" mass="70416">MVQTTTVPKTKSKARYLKAKKERRKKRLRAAGGGDVTGRQYAHTESESGSSDDEVNQIPESELAEDIAKDKAPFQEPLEPPKKKHKQSHKEQEPLPLDHRGNDLINNEPFQPPSRPASPVELPTLPSFPLPTQPTAPSKAVLAIQGLDKAILEAEIIDPTVTTQIPAPGEPDLLGLGISNKMRERLAELGIDSLFAVQTVLLPFLLSKRDLHCPYDPPQDSCVSAPTGSGKTLAYVVPITEILSTRIVVRLRALVVLPTRELAVQVRETFDAVAKGRGLKIAIATGQHSFTHEQSQLVSVSPPSAVHPNTQYHSKVDILICTPGRLTDHLHGTPGFTLEYLRFLVIDEADRLIMQSFQDWLAHVLEATQPPKSNFPPTELDEPYHSSCQKLLFSATLTHDPSKIVPLGLRDPRYFVVGDQTGVGAEEETFAFPATLSEHMCVCSPAEKPLILFYLVHTHGVRNALIFTKSAESTTRLVQLFEFFEAARKQENPGGAKRVTIQAYSSDLSSQERKSVIERFKEGKIELLVCSDLVARGVDISHVAHVVSYDVPVDMRKYVHRVGRTARAGREGDAWSLVEDQEARYFKQMLRKSGHLSALKRLRIKEGEIAPLQASYETALQKLKEVYARTPTQVS</sequence>
<dbReference type="PROSITE" id="PS51194">
    <property type="entry name" value="HELICASE_CTER"/>
    <property type="match status" value="1"/>
</dbReference>
<name>A0A8H2X1N4_9AGAM</name>
<dbReference type="GO" id="GO:0003723">
    <property type="term" value="F:RNA binding"/>
    <property type="evidence" value="ECO:0007669"/>
    <property type="project" value="UniProtKB-UniRule"/>
</dbReference>
<accession>A0A8H2X1N4</accession>
<proteinExistence type="inferred from homology"/>
<comment type="caution">
    <text evidence="11">The sequence shown here is derived from an EMBL/GenBank/DDBJ whole genome shotgun (WGS) entry which is preliminary data.</text>
</comment>
<dbReference type="CDD" id="cd17956">
    <property type="entry name" value="DEADc_DDX51"/>
    <property type="match status" value="1"/>
</dbReference>
<keyword evidence="1 6" id="KW-0547">Nucleotide-binding</keyword>
<keyword evidence="4 6" id="KW-0067">ATP-binding</keyword>